<keyword evidence="5 7" id="KW-1133">Transmembrane helix</keyword>
<evidence type="ECO:0000256" key="1">
    <source>
        <dbReference type="ARBA" id="ARBA00004651"/>
    </source>
</evidence>
<evidence type="ECO:0000256" key="3">
    <source>
        <dbReference type="ARBA" id="ARBA00022519"/>
    </source>
</evidence>
<reference evidence="8 9" key="1">
    <citation type="journal article" date="2018" name="Nat. Biotechnol.">
        <title>A standardized bacterial taxonomy based on genome phylogeny substantially revises the tree of life.</title>
        <authorList>
            <person name="Parks D.H."/>
            <person name="Chuvochina M."/>
            <person name="Waite D.W."/>
            <person name="Rinke C."/>
            <person name="Skarshewski A."/>
            <person name="Chaumeil P.A."/>
            <person name="Hugenholtz P."/>
        </authorList>
    </citation>
    <scope>NUCLEOTIDE SEQUENCE [LARGE SCALE GENOMIC DNA]</scope>
    <source>
        <strain evidence="8">UBA9360</strain>
    </source>
</reference>
<feature type="transmembrane region" description="Helical" evidence="7">
    <location>
        <begin position="236"/>
        <end position="262"/>
    </location>
</feature>
<evidence type="ECO:0000256" key="7">
    <source>
        <dbReference type="HAMAP-Rule" id="MF_00672"/>
    </source>
</evidence>
<dbReference type="STRING" id="314276.OS145_09038"/>
<evidence type="ECO:0000256" key="4">
    <source>
        <dbReference type="ARBA" id="ARBA00022692"/>
    </source>
</evidence>
<feature type="transmembrane region" description="Helical" evidence="7">
    <location>
        <begin position="135"/>
        <end position="159"/>
    </location>
</feature>
<dbReference type="GO" id="GO:0005886">
    <property type="term" value="C:plasma membrane"/>
    <property type="evidence" value="ECO:0007669"/>
    <property type="project" value="UniProtKB-SubCell"/>
</dbReference>
<dbReference type="PANTHER" id="PTHR30213">
    <property type="entry name" value="INNER MEMBRANE PROTEIN YHJD"/>
    <property type="match status" value="1"/>
</dbReference>
<dbReference type="PIRSF" id="PIRSF035875">
    <property type="entry name" value="RNase_BN"/>
    <property type="match status" value="1"/>
</dbReference>
<evidence type="ECO:0000256" key="2">
    <source>
        <dbReference type="ARBA" id="ARBA00022475"/>
    </source>
</evidence>
<organism evidence="8 9">
    <name type="scientific">Idiomarina baltica</name>
    <dbReference type="NCBI Taxonomy" id="190892"/>
    <lineage>
        <taxon>Bacteria</taxon>
        <taxon>Pseudomonadati</taxon>
        <taxon>Pseudomonadota</taxon>
        <taxon>Gammaproteobacteria</taxon>
        <taxon>Alteromonadales</taxon>
        <taxon>Idiomarinaceae</taxon>
        <taxon>Idiomarina</taxon>
    </lineage>
</organism>
<evidence type="ECO:0000313" key="9">
    <source>
        <dbReference type="Proteomes" id="UP000262878"/>
    </source>
</evidence>
<dbReference type="RefSeq" id="WP_006954577.1">
    <property type="nucleotide sequence ID" value="NZ_DAIRLQ010000015.1"/>
</dbReference>
<proteinExistence type="inferred from homology"/>
<keyword evidence="3" id="KW-0997">Cell inner membrane</keyword>
<gene>
    <name evidence="8" type="ORF">DCR58_04465</name>
</gene>
<protein>
    <recommendedName>
        <fullName evidence="7">UPF0761 membrane protein DCR58_04465</fullName>
    </recommendedName>
</protein>
<accession>A0A348WNB2</accession>
<dbReference type="EMBL" id="DMUP01000100">
    <property type="protein sequence ID" value="HAR56024.1"/>
    <property type="molecule type" value="Genomic_DNA"/>
</dbReference>
<dbReference type="HAMAP" id="MF_00672">
    <property type="entry name" value="UPF0761"/>
    <property type="match status" value="1"/>
</dbReference>
<dbReference type="Proteomes" id="UP000262878">
    <property type="component" value="Unassembled WGS sequence"/>
</dbReference>
<dbReference type="NCBIfam" id="NF002457">
    <property type="entry name" value="PRK01637.1"/>
    <property type="match status" value="1"/>
</dbReference>
<dbReference type="NCBIfam" id="TIGR00765">
    <property type="entry name" value="yihY_not_rbn"/>
    <property type="match status" value="1"/>
</dbReference>
<comment type="similarity">
    <text evidence="7">Belongs to the UPF0761 family.</text>
</comment>
<feature type="transmembrane region" description="Helical" evidence="7">
    <location>
        <begin position="205"/>
        <end position="224"/>
    </location>
</feature>
<dbReference type="InterPro" id="IPR017039">
    <property type="entry name" value="Virul_fac_BrkB"/>
</dbReference>
<keyword evidence="4 7" id="KW-0812">Transmembrane</keyword>
<comment type="caution">
    <text evidence="8">The sequence shown here is derived from an EMBL/GenBank/DDBJ whole genome shotgun (WGS) entry which is preliminary data.</text>
</comment>
<evidence type="ECO:0000256" key="5">
    <source>
        <dbReference type="ARBA" id="ARBA00022989"/>
    </source>
</evidence>
<sequence length="282" mass="31510">MNWKLWLKHGFKFSRHVALRSQSDSINVTAGHLTYVSLLSLVPLLVVTFTVFSAFPVFDDLKNNIESALFANLLPTSGEQLKEYIDEFVGNASQMTAVGIAFLFFVAVALISAIDSALNNIWRDTSSRRWTVSFAIYWMILTLGPVLIGTGLAATSYLVSLSQFAETYVSGIRSFLLSAVPVVTSFIAFVLLYQLVPNRPVKFRYAAFGAAFSAILFEVSKQLFSLYITHFPTYQAIYGALATVPILIVWIYLSWLIVLAGAEMTVSLEEYRLIHKKRTQSD</sequence>
<keyword evidence="2 7" id="KW-1003">Cell membrane</keyword>
<name>A0A348WNB2_9GAMM</name>
<dbReference type="InterPro" id="IPR023679">
    <property type="entry name" value="UPF0761_bac"/>
</dbReference>
<feature type="transmembrane region" description="Helical" evidence="7">
    <location>
        <begin position="171"/>
        <end position="193"/>
    </location>
</feature>
<evidence type="ECO:0000313" key="8">
    <source>
        <dbReference type="EMBL" id="HAR56024.1"/>
    </source>
</evidence>
<dbReference type="Pfam" id="PF03631">
    <property type="entry name" value="Virul_fac_BrkB"/>
    <property type="match status" value="1"/>
</dbReference>
<comment type="subcellular location">
    <subcellularLocation>
        <location evidence="1 7">Cell membrane</location>
        <topology evidence="1 7">Multi-pass membrane protein</topology>
    </subcellularLocation>
</comment>
<dbReference type="PANTHER" id="PTHR30213:SF0">
    <property type="entry name" value="UPF0761 MEMBRANE PROTEIN YIHY"/>
    <property type="match status" value="1"/>
</dbReference>
<feature type="transmembrane region" description="Helical" evidence="7">
    <location>
        <begin position="33"/>
        <end position="55"/>
    </location>
</feature>
<feature type="transmembrane region" description="Helical" evidence="7">
    <location>
        <begin position="95"/>
        <end position="114"/>
    </location>
</feature>
<keyword evidence="6 7" id="KW-0472">Membrane</keyword>
<dbReference type="AlphaFoldDB" id="A0A348WNB2"/>
<evidence type="ECO:0000256" key="6">
    <source>
        <dbReference type="ARBA" id="ARBA00023136"/>
    </source>
</evidence>